<dbReference type="EMBL" id="CP002600">
    <property type="protein sequence ID" value="AEA65046.1"/>
    <property type="molecule type" value="Genomic_DNA"/>
</dbReference>
<dbReference type="EMBL" id="CP002601">
    <property type="protein sequence ID" value="AEA65568.1"/>
    <property type="molecule type" value="Genomic_DNA"/>
</dbReference>
<keyword evidence="6" id="KW-0614">Plasmid</keyword>
<dbReference type="GO" id="GO:0003676">
    <property type="term" value="F:nucleic acid binding"/>
    <property type="evidence" value="ECO:0007669"/>
    <property type="project" value="InterPro"/>
</dbReference>
<dbReference type="AlphaFoldDB" id="F2LCF1"/>
<dbReference type="eggNOG" id="COG2801">
    <property type="taxonomic scope" value="Bacteria"/>
</dbReference>
<dbReference type="Pfam" id="PF13683">
    <property type="entry name" value="rve_3"/>
    <property type="match status" value="1"/>
</dbReference>
<reference evidence="3 8" key="1">
    <citation type="journal article" date="2011" name="J. Bacteriol.">
        <title>Complete genome sequence of Burkholderia gladioli BSR3.</title>
        <authorList>
            <person name="Seo Y.S."/>
            <person name="Lim J."/>
            <person name="Choi B.S."/>
            <person name="Kim H."/>
            <person name="Goo E."/>
            <person name="Lee B."/>
            <person name="Lim J.S."/>
            <person name="Choi I.Y."/>
            <person name="Moon J.S."/>
            <person name="Kim J."/>
            <person name="Hwang I."/>
        </authorList>
    </citation>
    <scope>NUCLEOTIDE SEQUENCE [LARGE SCALE GENOMIC DNA]</scope>
    <source>
        <strain evidence="3 8">BSR3</strain>
        <plasmid evidence="6">bgla_1p</plasmid>
        <plasmid evidence="6">BSR3</plasmid>
    </source>
</reference>
<dbReference type="EMBL" id="CP002599">
    <property type="protein sequence ID" value="AEA58941.1"/>
    <property type="molecule type" value="Genomic_DNA"/>
</dbReference>
<dbReference type="EMBL" id="CP002601">
    <property type="protein sequence ID" value="AEA65499.1"/>
    <property type="molecule type" value="Genomic_DNA"/>
</dbReference>
<dbReference type="KEGG" id="bgd:bgla_2g26230"/>
<evidence type="ECO:0000313" key="7">
    <source>
        <dbReference type="EMBL" id="AEA65568.1"/>
    </source>
</evidence>
<organism evidence="3 8">
    <name type="scientific">Burkholderia gladioli (strain BSR3)</name>
    <dbReference type="NCBI Taxonomy" id="999541"/>
    <lineage>
        <taxon>Bacteria</taxon>
        <taxon>Pseudomonadati</taxon>
        <taxon>Pseudomonadota</taxon>
        <taxon>Betaproteobacteria</taxon>
        <taxon>Burkholderiales</taxon>
        <taxon>Burkholderiaceae</taxon>
        <taxon>Burkholderia</taxon>
    </lineage>
</organism>
<dbReference type="HOGENOM" id="CLU_027402_31_0_4"/>
<dbReference type="Pfam" id="PF13276">
    <property type="entry name" value="HTH_21"/>
    <property type="match status" value="1"/>
</dbReference>
<keyword evidence="8" id="KW-1185">Reference proteome</keyword>
<evidence type="ECO:0000313" key="6">
    <source>
        <dbReference type="EMBL" id="AEA65499.1"/>
    </source>
</evidence>
<dbReference type="KEGG" id="bgd:bgla_1g15470"/>
<dbReference type="Gene3D" id="3.30.420.10">
    <property type="entry name" value="Ribonuclease H-like superfamily/Ribonuclease H"/>
    <property type="match status" value="1"/>
</dbReference>
<dbReference type="SUPFAM" id="SSF53098">
    <property type="entry name" value="Ribonuclease H-like"/>
    <property type="match status" value="1"/>
</dbReference>
<accession>F2LCF1</accession>
<dbReference type="KEGG" id="bgd:bgla_1p1000"/>
<reference evidence="3" key="2">
    <citation type="submission" date="2011-03" db="EMBL/GenBank/DDBJ databases">
        <authorList>
            <person name="Seo Y.-S."/>
            <person name="Lim J."/>
            <person name="Choi B.-S."/>
            <person name="Kim H."/>
            <person name="Goo E."/>
            <person name="Lee B."/>
            <person name="Lim J.-S."/>
            <person name="Choi I.-Y."/>
            <person name="Moon J.S."/>
            <person name="Kim J."/>
            <person name="Hwang I."/>
        </authorList>
    </citation>
    <scope>NUCLEOTIDE SEQUENCE</scope>
    <source>
        <strain evidence="3">BSR3</strain>
        <plasmid evidence="6">bgla_1p</plasmid>
    </source>
</reference>
<dbReference type="GO" id="GO:0015074">
    <property type="term" value="P:DNA integration"/>
    <property type="evidence" value="ECO:0007669"/>
    <property type="project" value="InterPro"/>
</dbReference>
<dbReference type="Proteomes" id="UP000008316">
    <property type="component" value="Chromosome 1"/>
</dbReference>
<dbReference type="KEGG" id="bgd:bgla_1g19980"/>
<dbReference type="InterPro" id="IPR036397">
    <property type="entry name" value="RNaseH_sf"/>
</dbReference>
<dbReference type="KEGG" id="bgd:bgla_1p1780"/>
<dbReference type="InterPro" id="IPR025948">
    <property type="entry name" value="HTH-like_dom"/>
</dbReference>
<evidence type="ECO:0000313" key="3">
    <source>
        <dbReference type="EMBL" id="AEA60203.1"/>
    </source>
</evidence>
<dbReference type="EMBL" id="CP002599">
    <property type="protein sequence ID" value="AEA60637.1"/>
    <property type="molecule type" value="Genomic_DNA"/>
</dbReference>
<dbReference type="Proteomes" id="UP000008316">
    <property type="component" value="Plasmid bgla_1p"/>
</dbReference>
<proteinExistence type="predicted"/>
<geneLocation type="plasmid" evidence="6 8">
    <name>bgla_1p</name>
</geneLocation>
<evidence type="ECO:0000313" key="5">
    <source>
        <dbReference type="EMBL" id="AEA65046.1"/>
    </source>
</evidence>
<dbReference type="NCBIfam" id="NF033516">
    <property type="entry name" value="transpos_IS3"/>
    <property type="match status" value="1"/>
</dbReference>
<dbReference type="InterPro" id="IPR048020">
    <property type="entry name" value="Transpos_IS3"/>
</dbReference>
<dbReference type="PANTHER" id="PTHR47515">
    <property type="entry name" value="LOW CALCIUM RESPONSE LOCUS PROTEIN T"/>
    <property type="match status" value="1"/>
</dbReference>
<dbReference type="KEGG" id="bgd:bgla_1g02450"/>
<evidence type="ECO:0000259" key="1">
    <source>
        <dbReference type="PROSITE" id="PS50994"/>
    </source>
</evidence>
<dbReference type="PROSITE" id="PS50994">
    <property type="entry name" value="INTEGRASE"/>
    <property type="match status" value="1"/>
</dbReference>
<dbReference type="EMBL" id="CP002599">
    <property type="protein sequence ID" value="AEA60203.1"/>
    <property type="molecule type" value="Genomic_DNA"/>
</dbReference>
<protein>
    <submittedName>
        <fullName evidence="3">Integrase catalytic subunit</fullName>
    </submittedName>
</protein>
<dbReference type="STRING" id="999541.bgla_1g02450"/>
<gene>
    <name evidence="2" type="ordered locus">bgla_1g02450</name>
    <name evidence="3" type="ordered locus">bgla_1g15470</name>
    <name evidence="4" type="ordered locus">bgla_1g19980</name>
    <name evidence="6" type="ordered locus">bgla_1p1000</name>
    <name evidence="7" type="ordered locus">bgla_1p1780</name>
    <name evidence="5" type="ordered locus">bgla_2g26230</name>
</gene>
<dbReference type="PANTHER" id="PTHR47515:SF1">
    <property type="entry name" value="BLR2054 PROTEIN"/>
    <property type="match status" value="1"/>
</dbReference>
<evidence type="ECO:0000313" key="4">
    <source>
        <dbReference type="EMBL" id="AEA60637.1"/>
    </source>
</evidence>
<dbReference type="InterPro" id="IPR012337">
    <property type="entry name" value="RNaseH-like_sf"/>
</dbReference>
<sequence>MARPALRRDVVAYVVSHYGLTMRRACRLLKQPRSVQYYRSVKDPRPELRSRMREIAYTRVRYGYRRVHVLLRREGWQLGRNQAYRLYCEEQLQLRSKLPKRRKMVVTRMAKIVPVKPNDAWSMDFVADQLADGSKFRTLTVVDVFTKEALAIEVGQRLKGEHVVSALNRIVARRGAPRHVFVDNGSEFSGRLLDMWAYHHQAKIDFSRPGKPTDNCHIETFNGSFRDECLNLHWFETLGEAKAIIEAWRRDYNENRPHSALKDLAPAEFARQLALLPGPTGPETPENSR</sequence>
<feature type="domain" description="Integrase catalytic" evidence="1">
    <location>
        <begin position="113"/>
        <end position="274"/>
    </location>
</feature>
<dbReference type="Proteomes" id="UP000008316">
    <property type="component" value="Chromosome 2"/>
</dbReference>
<name>F2LCF1_BURGS</name>
<evidence type="ECO:0000313" key="8">
    <source>
        <dbReference type="Proteomes" id="UP000008316"/>
    </source>
</evidence>
<evidence type="ECO:0000313" key="2">
    <source>
        <dbReference type="EMBL" id="AEA58941.1"/>
    </source>
</evidence>
<dbReference type="InterPro" id="IPR001584">
    <property type="entry name" value="Integrase_cat-core"/>
</dbReference>